<dbReference type="Pfam" id="PF13517">
    <property type="entry name" value="FG-GAP_3"/>
    <property type="match status" value="1"/>
</dbReference>
<feature type="compositionally biased region" description="Acidic residues" evidence="2">
    <location>
        <begin position="52"/>
        <end position="76"/>
    </location>
</feature>
<dbReference type="SUPFAM" id="SSF69318">
    <property type="entry name" value="Integrin alpha N-terminal domain"/>
    <property type="match status" value="1"/>
</dbReference>
<dbReference type="Proteomes" id="UP000005801">
    <property type="component" value="Unassembled WGS sequence"/>
</dbReference>
<dbReference type="RefSeq" id="WP_006975142.1">
    <property type="nucleotide sequence ID" value="NZ_ABCS01000083.1"/>
</dbReference>
<dbReference type="AlphaFoldDB" id="A6GEK2"/>
<comment type="caution">
    <text evidence="3">The sequence shown here is derived from an EMBL/GenBank/DDBJ whole genome shotgun (WGS) entry which is preliminary data.</text>
</comment>
<gene>
    <name evidence="3" type="ORF">PPSIR1_28826</name>
</gene>
<dbReference type="eggNOG" id="COG1572">
    <property type="taxonomic scope" value="Bacteria"/>
</dbReference>
<evidence type="ECO:0000313" key="3">
    <source>
        <dbReference type="EMBL" id="EDM75710.1"/>
    </source>
</evidence>
<dbReference type="EMBL" id="ABCS01000083">
    <property type="protein sequence ID" value="EDM75710.1"/>
    <property type="molecule type" value="Genomic_DNA"/>
</dbReference>
<protein>
    <submittedName>
        <fullName evidence="3">FG-GAP repeat/HVR domain protein</fullName>
    </submittedName>
</protein>
<keyword evidence="4" id="KW-1185">Reference proteome</keyword>
<evidence type="ECO:0000256" key="1">
    <source>
        <dbReference type="ARBA" id="ARBA00022729"/>
    </source>
</evidence>
<feature type="region of interest" description="Disordered" evidence="2">
    <location>
        <begin position="28"/>
        <end position="91"/>
    </location>
</feature>
<dbReference type="STRING" id="391625.PPSIR1_28826"/>
<dbReference type="InterPro" id="IPR028994">
    <property type="entry name" value="Integrin_alpha_N"/>
</dbReference>
<proteinExistence type="predicted"/>
<dbReference type="InterPro" id="IPR013517">
    <property type="entry name" value="FG-GAP"/>
</dbReference>
<keyword evidence="1" id="KW-0732">Signal</keyword>
<dbReference type="OrthoDB" id="5380843at2"/>
<evidence type="ECO:0000313" key="4">
    <source>
        <dbReference type="Proteomes" id="UP000005801"/>
    </source>
</evidence>
<evidence type="ECO:0000256" key="2">
    <source>
        <dbReference type="SAM" id="MobiDB-lite"/>
    </source>
</evidence>
<organism evidence="3 4">
    <name type="scientific">Plesiocystis pacifica SIR-1</name>
    <dbReference type="NCBI Taxonomy" id="391625"/>
    <lineage>
        <taxon>Bacteria</taxon>
        <taxon>Pseudomonadati</taxon>
        <taxon>Myxococcota</taxon>
        <taxon>Polyangia</taxon>
        <taxon>Nannocystales</taxon>
        <taxon>Nannocystaceae</taxon>
        <taxon>Plesiocystis</taxon>
    </lineage>
</organism>
<reference evidence="3 4" key="1">
    <citation type="submission" date="2007-06" db="EMBL/GenBank/DDBJ databases">
        <authorList>
            <person name="Shimkets L."/>
            <person name="Ferriera S."/>
            <person name="Johnson J."/>
            <person name="Kravitz S."/>
            <person name="Beeson K."/>
            <person name="Sutton G."/>
            <person name="Rogers Y.-H."/>
            <person name="Friedman R."/>
            <person name="Frazier M."/>
            <person name="Venter J.C."/>
        </authorList>
    </citation>
    <scope>NUCLEOTIDE SEQUENCE [LARGE SCALE GENOMIC DNA]</scope>
    <source>
        <strain evidence="3 4">SIR-1</strain>
    </source>
</reference>
<accession>A6GEK2</accession>
<name>A6GEK2_9BACT</name>
<sequence>MTSDLTTPRFLALCTGLTLSFTLAACGDDGGRADDPGLDDEAGNTLGNQTETDGESSESADESSTTLDDDTTDTDSAETSGGGPCEVSSDCPEGEVCVDEMCLPSEGPCETHDDCNGDTYCCEAPDCLPEGEDEGACIPFGSGPYGTQNPECEQEIIIGLFEPDVQCEWTAPAEGDPYPSHVNVLTTPLVANLPFDQEHAGQVIIVSYNYTDGGAQAGWGSDPAYYGVIRILDGDDCSLIQNVHDPANPIVAASPPAIGDLDGDGNAEIVTQRANSGLIAFTFNAQTQTYEPFWNTSGQSNLAGVSRWDGPSIHDLDGDGMPEVISGSEVYDGVTGVRLNPGQVITGAANGVISVVGDLDHDFIPELIATDVHEWDMGTSTWVYKAPGGPGGRHYAFADFGSPGVNPGEWNEDALDNIAEIVTVISGAVYLDTLDGENIMTITGGITGGGPPTIGDFDNDGLPEIASAGGNFYRVFDLDCDGSDPSCAATWTRWIQPSQDLSSATTGSSIFDFEGDGEAEAIYGDECFVRVYEGATGEVLYSSSRTSCTWYENPIVADPDNDDNTEILVGSNGNCSVSCPLLDPIHKGVRCEDGEGCPSGVCDEGFCRCVDDTECPAEHACTAPLANTPGMGANVCRATHPPGIAQTGVRILRDQLDRWASSRNLWNQHAYSITNVNDDLSIPDAASWGVNQNYSDPELNNYRQNRQGDTPPDALPDITGELDDATCSIVDGETVLTGTVCNRGLKAVGSTLPATFYLGDPADGVILCVAYTEEPVPVEECREVSCVIDNETSGTITMVTNDDGMGGQTTLECFENNNSDTVEVEACVPVE</sequence>